<protein>
    <submittedName>
        <fullName evidence="2">Developmental pluripotency-associated protein 3</fullName>
    </submittedName>
</protein>
<dbReference type="PANTHER" id="PTHR31577">
    <property type="entry name" value="DEVELOPMENTAL PLURIPOTENCY-ASSOCIATED PROTEIN 3-RELATED"/>
    <property type="match status" value="1"/>
</dbReference>
<evidence type="ECO:0000313" key="3">
    <source>
        <dbReference type="Proteomes" id="UP000001075"/>
    </source>
</evidence>
<name>G3IMX1_CRIGR</name>
<organism evidence="2 3">
    <name type="scientific">Cricetulus griseus</name>
    <name type="common">Chinese hamster</name>
    <name type="synonym">Cricetulus barabensis griseus</name>
    <dbReference type="NCBI Taxonomy" id="10029"/>
    <lineage>
        <taxon>Eukaryota</taxon>
        <taxon>Metazoa</taxon>
        <taxon>Chordata</taxon>
        <taxon>Craniata</taxon>
        <taxon>Vertebrata</taxon>
        <taxon>Euteleostomi</taxon>
        <taxon>Mammalia</taxon>
        <taxon>Eutheria</taxon>
        <taxon>Euarchontoglires</taxon>
        <taxon>Glires</taxon>
        <taxon>Rodentia</taxon>
        <taxon>Myomorpha</taxon>
        <taxon>Muroidea</taxon>
        <taxon>Cricetidae</taxon>
        <taxon>Cricetinae</taxon>
        <taxon>Cricetulus</taxon>
    </lineage>
</organism>
<feature type="compositionally biased region" description="Basic residues" evidence="1">
    <location>
        <begin position="65"/>
        <end position="78"/>
    </location>
</feature>
<proteinExistence type="predicted"/>
<gene>
    <name evidence="2" type="ORF">I79_025275</name>
</gene>
<dbReference type="AlphaFoldDB" id="G3IMX1"/>
<dbReference type="GO" id="GO:0044726">
    <property type="term" value="P:epigenetic programing of female pronucleus"/>
    <property type="evidence" value="ECO:0007669"/>
    <property type="project" value="TreeGrafter"/>
</dbReference>
<reference evidence="3" key="1">
    <citation type="journal article" date="2011" name="Nat. Biotechnol.">
        <title>The genomic sequence of the Chinese hamster ovary (CHO)-K1 cell line.</title>
        <authorList>
            <person name="Xu X."/>
            <person name="Nagarajan H."/>
            <person name="Lewis N.E."/>
            <person name="Pan S."/>
            <person name="Cai Z."/>
            <person name="Liu X."/>
            <person name="Chen W."/>
            <person name="Xie M."/>
            <person name="Wang W."/>
            <person name="Hammond S."/>
            <person name="Andersen M.R."/>
            <person name="Neff N."/>
            <person name="Passarelli B."/>
            <person name="Koh W."/>
            <person name="Fan H.C."/>
            <person name="Wang J."/>
            <person name="Gui Y."/>
            <person name="Lee K.H."/>
            <person name="Betenbaugh M.J."/>
            <person name="Quake S.R."/>
            <person name="Famili I."/>
            <person name="Palsson B.O."/>
            <person name="Wang J."/>
        </authorList>
    </citation>
    <scope>NUCLEOTIDE SEQUENCE [LARGE SCALE GENOMIC DNA]</scope>
    <source>
        <strain evidence="3">CHO K1 cell line</strain>
    </source>
</reference>
<dbReference type="Proteomes" id="UP000001075">
    <property type="component" value="Unassembled WGS sequence"/>
</dbReference>
<dbReference type="FunCoup" id="G3IMX1">
    <property type="interactions" value="111"/>
</dbReference>
<dbReference type="InParanoid" id="G3IMX1"/>
<dbReference type="STRING" id="10029.G3IMX1"/>
<feature type="region of interest" description="Disordered" evidence="1">
    <location>
        <begin position="1"/>
        <end position="78"/>
    </location>
</feature>
<accession>G3IMX1</accession>
<dbReference type="EMBL" id="JH005151">
    <property type="protein sequence ID" value="EGW15149.1"/>
    <property type="molecule type" value="Genomic_DNA"/>
</dbReference>
<dbReference type="InterPro" id="IPR029096">
    <property type="entry name" value="Dppa3"/>
</dbReference>
<evidence type="ECO:0000313" key="2">
    <source>
        <dbReference type="EMBL" id="EGW15149.1"/>
    </source>
</evidence>
<dbReference type="Pfam" id="PF15549">
    <property type="entry name" value="PGC7_Stella"/>
    <property type="match status" value="1"/>
</dbReference>
<dbReference type="PANTHER" id="PTHR31577:SF2">
    <property type="entry name" value="DEVELOPMENTAL PLURIPOTENCY-ASSOCIATED PROTEIN 3"/>
    <property type="match status" value="1"/>
</dbReference>
<feature type="compositionally biased region" description="Acidic residues" evidence="1">
    <location>
        <begin position="14"/>
        <end position="26"/>
    </location>
</feature>
<sequence>MEEPSEMLDRIEEPSEVLDPDEEPSEILDPGANSEPQKSHDDSDSEAEILAKDMKELTISPSAKKPVRPVRQRRRRHRISTKIIKPVENKSEAILRKVQSAFPRRQVRTLLSVQNDPIARMKRFIRDQEGEPFRCLCTFCLYQGWDPSENARIGKD</sequence>
<evidence type="ECO:0000256" key="1">
    <source>
        <dbReference type="SAM" id="MobiDB-lite"/>
    </source>
</evidence>
<dbReference type="GO" id="GO:0005634">
    <property type="term" value="C:nucleus"/>
    <property type="evidence" value="ECO:0007669"/>
    <property type="project" value="TreeGrafter"/>
</dbReference>